<dbReference type="InterPro" id="IPR000524">
    <property type="entry name" value="Tscrpt_reg_HTH_GntR"/>
</dbReference>
<evidence type="ECO:0000313" key="6">
    <source>
        <dbReference type="Proteomes" id="UP000030661"/>
    </source>
</evidence>
<dbReference type="SUPFAM" id="SSF46785">
    <property type="entry name" value="Winged helix' DNA-binding domain"/>
    <property type="match status" value="1"/>
</dbReference>
<dbReference type="InterPro" id="IPR036388">
    <property type="entry name" value="WH-like_DNA-bd_sf"/>
</dbReference>
<keyword evidence="1" id="KW-0805">Transcription regulation</keyword>
<feature type="domain" description="HTH gntR-type" evidence="4">
    <location>
        <begin position="19"/>
        <end position="87"/>
    </location>
</feature>
<proteinExistence type="predicted"/>
<dbReference type="Gene3D" id="1.20.120.530">
    <property type="entry name" value="GntR ligand-binding domain-like"/>
    <property type="match status" value="1"/>
</dbReference>
<dbReference type="SUPFAM" id="SSF48008">
    <property type="entry name" value="GntR ligand-binding domain-like"/>
    <property type="match status" value="1"/>
</dbReference>
<dbReference type="GO" id="GO:0003700">
    <property type="term" value="F:DNA-binding transcription factor activity"/>
    <property type="evidence" value="ECO:0007669"/>
    <property type="project" value="InterPro"/>
</dbReference>
<dbReference type="PANTHER" id="PTHR43537">
    <property type="entry name" value="TRANSCRIPTIONAL REGULATOR, GNTR FAMILY"/>
    <property type="match status" value="1"/>
</dbReference>
<name>A0A0S6W9C2_VECG1</name>
<sequence>MIMMSDSLTAGQLKPLSKKNQSDQVVDVLKEYIASDEIQVGEKLPPELTLAKMLNVSRSTVREAIRTLSVLGYIEIVNGKGSFLRQKKADLPIQQITSWFESHKLELSDFIEVRQLIEPYAIAMAIERGTPEEFIRVDEIRRTYEQEWERGANLRLADLDARFHQAIVDMAHNRVLSKMYKVVVEAFADYRRRSFTVQEHADNAIEPHRKINAALEERNILEAQRCMREHLDKVYRDMSFSQTNQ</sequence>
<dbReference type="PROSITE" id="PS50949">
    <property type="entry name" value="HTH_GNTR"/>
    <property type="match status" value="1"/>
</dbReference>
<evidence type="ECO:0000256" key="2">
    <source>
        <dbReference type="ARBA" id="ARBA00023125"/>
    </source>
</evidence>
<accession>A0A0S6W9C2</accession>
<dbReference type="PANTHER" id="PTHR43537:SF5">
    <property type="entry name" value="UXU OPERON TRANSCRIPTIONAL REGULATOR"/>
    <property type="match status" value="1"/>
</dbReference>
<dbReference type="InterPro" id="IPR036390">
    <property type="entry name" value="WH_DNA-bd_sf"/>
</dbReference>
<dbReference type="EMBL" id="DF820463">
    <property type="protein sequence ID" value="GAK55020.1"/>
    <property type="molecule type" value="Genomic_DNA"/>
</dbReference>
<dbReference type="SMART" id="SM00895">
    <property type="entry name" value="FCD"/>
    <property type="match status" value="1"/>
</dbReference>
<dbReference type="InterPro" id="IPR008920">
    <property type="entry name" value="TF_FadR/GntR_C"/>
</dbReference>
<dbReference type="Gene3D" id="1.10.10.10">
    <property type="entry name" value="Winged helix-like DNA-binding domain superfamily/Winged helix DNA-binding domain"/>
    <property type="match status" value="1"/>
</dbReference>
<keyword evidence="3" id="KW-0804">Transcription</keyword>
<evidence type="ECO:0000259" key="4">
    <source>
        <dbReference type="PROSITE" id="PS50949"/>
    </source>
</evidence>
<evidence type="ECO:0000256" key="3">
    <source>
        <dbReference type="ARBA" id="ARBA00023163"/>
    </source>
</evidence>
<dbReference type="eggNOG" id="COG2186">
    <property type="taxonomic scope" value="Bacteria"/>
</dbReference>
<evidence type="ECO:0000256" key="1">
    <source>
        <dbReference type="ARBA" id="ARBA00023015"/>
    </source>
</evidence>
<gene>
    <name evidence="5" type="ORF">U27_01851</name>
</gene>
<dbReference type="Proteomes" id="UP000030661">
    <property type="component" value="Unassembled WGS sequence"/>
</dbReference>
<dbReference type="SMART" id="SM00345">
    <property type="entry name" value="HTH_GNTR"/>
    <property type="match status" value="1"/>
</dbReference>
<dbReference type="InterPro" id="IPR011711">
    <property type="entry name" value="GntR_C"/>
</dbReference>
<protein>
    <submittedName>
        <fullName evidence="5">GntR domain protein</fullName>
    </submittedName>
</protein>
<dbReference type="PRINTS" id="PR00035">
    <property type="entry name" value="HTHGNTR"/>
</dbReference>
<dbReference type="STRING" id="1499967.U27_01851"/>
<dbReference type="AlphaFoldDB" id="A0A0S6W9C2"/>
<organism evidence="5">
    <name type="scientific">Vecturithrix granuli</name>
    <dbReference type="NCBI Taxonomy" id="1499967"/>
    <lineage>
        <taxon>Bacteria</taxon>
        <taxon>Candidatus Moduliflexota</taxon>
        <taxon>Candidatus Vecturitrichia</taxon>
        <taxon>Candidatus Vecturitrichales</taxon>
        <taxon>Candidatus Vecturitrichaceae</taxon>
        <taxon>Candidatus Vecturithrix</taxon>
    </lineage>
</organism>
<keyword evidence="6" id="KW-1185">Reference proteome</keyword>
<dbReference type="HOGENOM" id="CLU_017584_9_5_0"/>
<dbReference type="Pfam" id="PF00392">
    <property type="entry name" value="GntR"/>
    <property type="match status" value="1"/>
</dbReference>
<reference evidence="5" key="1">
    <citation type="journal article" date="2015" name="PeerJ">
        <title>First genomic representation of candidate bacterial phylum KSB3 points to enhanced environmental sensing as a trigger of wastewater bulking.</title>
        <authorList>
            <person name="Sekiguchi Y."/>
            <person name="Ohashi A."/>
            <person name="Parks D.H."/>
            <person name="Yamauchi T."/>
            <person name="Tyson G.W."/>
            <person name="Hugenholtz P."/>
        </authorList>
    </citation>
    <scope>NUCLEOTIDE SEQUENCE [LARGE SCALE GENOMIC DNA]</scope>
</reference>
<dbReference type="CDD" id="cd07377">
    <property type="entry name" value="WHTH_GntR"/>
    <property type="match status" value="1"/>
</dbReference>
<keyword evidence="2" id="KW-0238">DNA-binding</keyword>
<dbReference type="Pfam" id="PF07729">
    <property type="entry name" value="FCD"/>
    <property type="match status" value="1"/>
</dbReference>
<dbReference type="GO" id="GO:0003677">
    <property type="term" value="F:DNA binding"/>
    <property type="evidence" value="ECO:0007669"/>
    <property type="project" value="UniProtKB-KW"/>
</dbReference>
<evidence type="ECO:0000313" key="5">
    <source>
        <dbReference type="EMBL" id="GAK55020.1"/>
    </source>
</evidence>